<gene>
    <name evidence="3" type="ORF">FDQ92_04865</name>
</gene>
<dbReference type="Gene3D" id="2.60.120.10">
    <property type="entry name" value="Jelly Rolls"/>
    <property type="match status" value="1"/>
</dbReference>
<keyword evidence="4" id="KW-1185">Reference proteome</keyword>
<dbReference type="Pfam" id="PF07883">
    <property type="entry name" value="Cupin_2"/>
    <property type="match status" value="1"/>
</dbReference>
<organism evidence="3 4">
    <name type="scientific">Desulfoglaeba alkanexedens ALDC</name>
    <dbReference type="NCBI Taxonomy" id="980445"/>
    <lineage>
        <taxon>Bacteria</taxon>
        <taxon>Pseudomonadati</taxon>
        <taxon>Thermodesulfobacteriota</taxon>
        <taxon>Syntrophobacteria</taxon>
        <taxon>Syntrophobacterales</taxon>
        <taxon>Syntrophobacteraceae</taxon>
        <taxon>Desulfoglaeba</taxon>
    </lineage>
</organism>
<dbReference type="PANTHER" id="PTHR35848">
    <property type="entry name" value="OXALATE-BINDING PROTEIN"/>
    <property type="match status" value="1"/>
</dbReference>
<keyword evidence="1" id="KW-0479">Metal-binding</keyword>
<dbReference type="Proteomes" id="UP000298602">
    <property type="component" value="Chromosome"/>
</dbReference>
<sequence length="116" mass="12512">MKIATAADAPATRFENAPAKGVTGRVLIGKADGADKFCMRLFELDPDGHTPKHQHDWEHEIFIHAGSGAVLRNGQWVPVQPGTAVFIPANEEHQIRNTGDAPLVFICLIPAGPPEL</sequence>
<dbReference type="PANTHER" id="PTHR35848:SF6">
    <property type="entry name" value="CUPIN TYPE-2 DOMAIN-CONTAINING PROTEIN"/>
    <property type="match status" value="1"/>
</dbReference>
<accession>A0A4P8L1K4</accession>
<dbReference type="EMBL" id="CP040098">
    <property type="protein sequence ID" value="QCQ21564.1"/>
    <property type="molecule type" value="Genomic_DNA"/>
</dbReference>
<reference evidence="3 4" key="1">
    <citation type="submission" date="2019-05" db="EMBL/GenBank/DDBJ databases">
        <title>The Complete Genome Sequence of the n-alkane-degrading Desulfoglaeba alkanexedens ALDC reveals multiple alkylsuccinate synthase gene clusters.</title>
        <authorList>
            <person name="Callaghan A.V."/>
            <person name="Davidova I.A."/>
            <person name="Duncan K.E."/>
            <person name="Morris B."/>
            <person name="McInerney M.J."/>
        </authorList>
    </citation>
    <scope>NUCLEOTIDE SEQUENCE [LARGE SCALE GENOMIC DNA]</scope>
    <source>
        <strain evidence="3 4">ALDC</strain>
    </source>
</reference>
<dbReference type="InterPro" id="IPR013096">
    <property type="entry name" value="Cupin_2"/>
</dbReference>
<dbReference type="InterPro" id="IPR011051">
    <property type="entry name" value="RmlC_Cupin_sf"/>
</dbReference>
<protein>
    <submittedName>
        <fullName evidence="3">Cupin domain-containing protein</fullName>
    </submittedName>
</protein>
<proteinExistence type="predicted"/>
<dbReference type="InterPro" id="IPR051610">
    <property type="entry name" value="GPI/OXD"/>
</dbReference>
<dbReference type="RefSeq" id="WP_137423533.1">
    <property type="nucleotide sequence ID" value="NZ_CP040098.1"/>
</dbReference>
<evidence type="ECO:0000259" key="2">
    <source>
        <dbReference type="Pfam" id="PF07883"/>
    </source>
</evidence>
<reference evidence="3 4" key="2">
    <citation type="submission" date="2019-05" db="EMBL/GenBank/DDBJ databases">
        <authorList>
            <person name="Suflita J.M."/>
            <person name="Marks C.R."/>
        </authorList>
    </citation>
    <scope>NUCLEOTIDE SEQUENCE [LARGE SCALE GENOMIC DNA]</scope>
    <source>
        <strain evidence="3 4">ALDC</strain>
    </source>
</reference>
<evidence type="ECO:0000313" key="3">
    <source>
        <dbReference type="EMBL" id="QCQ21564.1"/>
    </source>
</evidence>
<feature type="domain" description="Cupin type-2" evidence="2">
    <location>
        <begin position="41"/>
        <end position="108"/>
    </location>
</feature>
<dbReference type="SUPFAM" id="SSF51182">
    <property type="entry name" value="RmlC-like cupins"/>
    <property type="match status" value="1"/>
</dbReference>
<dbReference type="AlphaFoldDB" id="A0A4P8L1K4"/>
<name>A0A4P8L1K4_9BACT</name>
<evidence type="ECO:0000256" key="1">
    <source>
        <dbReference type="ARBA" id="ARBA00022723"/>
    </source>
</evidence>
<evidence type="ECO:0000313" key="4">
    <source>
        <dbReference type="Proteomes" id="UP000298602"/>
    </source>
</evidence>
<dbReference type="OrthoDB" id="9791297at2"/>
<dbReference type="KEGG" id="dax:FDQ92_04865"/>
<dbReference type="GO" id="GO:0046872">
    <property type="term" value="F:metal ion binding"/>
    <property type="evidence" value="ECO:0007669"/>
    <property type="project" value="UniProtKB-KW"/>
</dbReference>
<dbReference type="CDD" id="cd02222">
    <property type="entry name" value="cupin_TM1459-like"/>
    <property type="match status" value="1"/>
</dbReference>
<dbReference type="InterPro" id="IPR014710">
    <property type="entry name" value="RmlC-like_jellyroll"/>
</dbReference>